<sequence length="473" mass="52858">MTYFESTTQMCLRIMVGDPCTDDLSTQSAAHSLPLSTILYATIPPQMFCNAVLKLTSFLMQALGQYSFSLEFLCSVEGIGPTAERLEALLCHFLIPLFLRAATAAKDAPQIQSRDLAFCLNLMQNAINPPLAKQSLAPVTSTNLATQIIRASTTHASDTAARQGSVSVTDRGHSATVSTHRIVRETVCQAVILALKVMMVAFHKQMTSHWSKVTKIVRELVGKKIGGSALYSFTEFVVNINLPISLVILPILHTKVNQKPASEQEAQWQNDFKQRLHRLGGTSASEFRSYSAILNELSLELQSMREDFSTRPIEMQRSHTPTVELHSETGSTQSSATHRLSYTRSTTAESTRRLSTHALNKISRMTPSTFHKPSSGEALVEGTIQEDTEDEGSEMMPIRVVKSPSLPINKRDLILYRFGMWRSMRRKSRHVTSEGDLPLGDRRSSVELHELPFSHHRRTRSCTRRYPKLEEAL</sequence>
<dbReference type="InterPro" id="IPR046460">
    <property type="entry name" value="UNC80_C"/>
</dbReference>
<organism evidence="5">
    <name type="scientific">Anisakis simplex</name>
    <name type="common">Herring worm</name>
    <dbReference type="NCBI Taxonomy" id="6269"/>
    <lineage>
        <taxon>Eukaryota</taxon>
        <taxon>Metazoa</taxon>
        <taxon>Ecdysozoa</taxon>
        <taxon>Nematoda</taxon>
        <taxon>Chromadorea</taxon>
        <taxon>Rhabditida</taxon>
        <taxon>Spirurina</taxon>
        <taxon>Ascaridomorpha</taxon>
        <taxon>Ascaridoidea</taxon>
        <taxon>Anisakidae</taxon>
        <taxon>Anisakis</taxon>
        <taxon>Anisakis simplex complex</taxon>
    </lineage>
</organism>
<accession>A0A0M3KC46</accession>
<dbReference type="OrthoDB" id="5836736at2759"/>
<feature type="compositionally biased region" description="Polar residues" evidence="1">
    <location>
        <begin position="328"/>
        <end position="349"/>
    </location>
</feature>
<reference evidence="5" key="1">
    <citation type="submission" date="2017-02" db="UniProtKB">
        <authorList>
            <consortium name="WormBaseParasite"/>
        </authorList>
    </citation>
    <scope>IDENTIFICATION</scope>
</reference>
<evidence type="ECO:0000313" key="4">
    <source>
        <dbReference type="Proteomes" id="UP000267096"/>
    </source>
</evidence>
<dbReference type="GO" id="GO:0005261">
    <property type="term" value="F:monoatomic cation channel activity"/>
    <property type="evidence" value="ECO:0007669"/>
    <property type="project" value="TreeGrafter"/>
</dbReference>
<dbReference type="GO" id="GO:0034703">
    <property type="term" value="C:cation channel complex"/>
    <property type="evidence" value="ECO:0007669"/>
    <property type="project" value="TreeGrafter"/>
</dbReference>
<evidence type="ECO:0000259" key="2">
    <source>
        <dbReference type="Pfam" id="PF20262"/>
    </source>
</evidence>
<dbReference type="AlphaFoldDB" id="A0A0M3KC46"/>
<dbReference type="PANTHER" id="PTHR31781">
    <property type="entry name" value="UNC80"/>
    <property type="match status" value="1"/>
</dbReference>
<evidence type="ECO:0000313" key="5">
    <source>
        <dbReference type="WBParaSite" id="ASIM_0001854501-mRNA-1"/>
    </source>
</evidence>
<reference evidence="3 4" key="2">
    <citation type="submission" date="2018-11" db="EMBL/GenBank/DDBJ databases">
        <authorList>
            <consortium name="Pathogen Informatics"/>
        </authorList>
    </citation>
    <scope>NUCLEOTIDE SEQUENCE [LARGE SCALE GENOMIC DNA]</scope>
</reference>
<evidence type="ECO:0000256" key="1">
    <source>
        <dbReference type="SAM" id="MobiDB-lite"/>
    </source>
</evidence>
<evidence type="ECO:0000313" key="3">
    <source>
        <dbReference type="EMBL" id="VDK62236.1"/>
    </source>
</evidence>
<name>A0A0M3KC46_ANISI</name>
<gene>
    <name evidence="3" type="ORF">ASIM_LOCUS17944</name>
</gene>
<dbReference type="WBParaSite" id="ASIM_0001854501-mRNA-1">
    <property type="protein sequence ID" value="ASIM_0001854501-mRNA-1"/>
    <property type="gene ID" value="ASIM_0001854501"/>
</dbReference>
<dbReference type="Proteomes" id="UP000267096">
    <property type="component" value="Unassembled WGS sequence"/>
</dbReference>
<dbReference type="Pfam" id="PF20262">
    <property type="entry name" value="UNC80_C"/>
    <property type="match status" value="1"/>
</dbReference>
<dbReference type="GO" id="GO:0055080">
    <property type="term" value="P:monoatomic cation homeostasis"/>
    <property type="evidence" value="ECO:0007669"/>
    <property type="project" value="TreeGrafter"/>
</dbReference>
<proteinExistence type="predicted"/>
<feature type="region of interest" description="Disordered" evidence="1">
    <location>
        <begin position="318"/>
        <end position="352"/>
    </location>
</feature>
<keyword evidence="4" id="KW-1185">Reference proteome</keyword>
<dbReference type="GO" id="GO:0030424">
    <property type="term" value="C:axon"/>
    <property type="evidence" value="ECO:0007669"/>
    <property type="project" value="TreeGrafter"/>
</dbReference>
<protein>
    <submittedName>
        <fullName evidence="5">Protein unc-80 homolog (inferred by orthology to a human protein)</fullName>
    </submittedName>
</protein>
<dbReference type="PANTHER" id="PTHR31781:SF1">
    <property type="entry name" value="PROTEIN UNC-80 HOMOLOG"/>
    <property type="match status" value="1"/>
</dbReference>
<dbReference type="EMBL" id="UYRR01034782">
    <property type="protein sequence ID" value="VDK62236.1"/>
    <property type="molecule type" value="Genomic_DNA"/>
</dbReference>
<feature type="domain" description="Protein UNC80 C-terminal" evidence="2">
    <location>
        <begin position="4"/>
        <end position="307"/>
    </location>
</feature>